<evidence type="ECO:0000313" key="2">
    <source>
        <dbReference type="Proteomes" id="UP001527866"/>
    </source>
</evidence>
<dbReference type="NCBIfam" id="NF033521">
    <property type="entry name" value="lasso_leader_L3"/>
    <property type="match status" value="1"/>
</dbReference>
<sequence length="37" mass="3913">MQTYTAPALTDLGTFGELTLGGGIVPIYDGFIIGFVY</sequence>
<accession>A0ABT4TXS7</accession>
<name>A0ABT4TXS7_9ACTN</name>
<organism evidence="1 2">
    <name type="scientific">Nocardiopsis endophytica</name>
    <dbReference type="NCBI Taxonomy" id="3018445"/>
    <lineage>
        <taxon>Bacteria</taxon>
        <taxon>Bacillati</taxon>
        <taxon>Actinomycetota</taxon>
        <taxon>Actinomycetes</taxon>
        <taxon>Streptosporangiales</taxon>
        <taxon>Nocardiopsidaceae</taxon>
        <taxon>Nocardiopsis</taxon>
    </lineage>
</organism>
<comment type="caution">
    <text evidence="1">The sequence shown here is derived from an EMBL/GenBank/DDBJ whole genome shotgun (WGS) entry which is preliminary data.</text>
</comment>
<dbReference type="EMBL" id="JAQFWQ010000001">
    <property type="protein sequence ID" value="MDA2809074.1"/>
    <property type="molecule type" value="Genomic_DNA"/>
</dbReference>
<dbReference type="RefSeq" id="WP_270682981.1">
    <property type="nucleotide sequence ID" value="NZ_JAQFWQ010000001.1"/>
</dbReference>
<gene>
    <name evidence="1" type="ORF">O4J56_00325</name>
</gene>
<protein>
    <submittedName>
        <fullName evidence="1">Lasso RiPP family leader peptide-containing protein</fullName>
    </submittedName>
</protein>
<evidence type="ECO:0000313" key="1">
    <source>
        <dbReference type="EMBL" id="MDA2809074.1"/>
    </source>
</evidence>
<dbReference type="Proteomes" id="UP001527866">
    <property type="component" value="Unassembled WGS sequence"/>
</dbReference>
<proteinExistence type="predicted"/>
<reference evidence="1 2" key="1">
    <citation type="submission" date="2023-01" db="EMBL/GenBank/DDBJ databases">
        <title>Draft genome sequence of Nocardiopsis sp. RSe5-2 isolated from halophytes.</title>
        <authorList>
            <person name="Duangmal K."/>
            <person name="Chantavorakit T."/>
        </authorList>
    </citation>
    <scope>NUCLEOTIDE SEQUENCE [LARGE SCALE GENOMIC DNA]</scope>
    <source>
        <strain evidence="1 2">RSe5-2</strain>
    </source>
</reference>
<keyword evidence="2" id="KW-1185">Reference proteome</keyword>